<comment type="caution">
    <text evidence="2">The sequence shown here is derived from an EMBL/GenBank/DDBJ whole genome shotgun (WGS) entry which is preliminary data.</text>
</comment>
<name>A0A2S9VEX7_9ALTE</name>
<keyword evidence="1" id="KW-1133">Transmembrane helix</keyword>
<dbReference type="Proteomes" id="UP000238949">
    <property type="component" value="Unassembled WGS sequence"/>
</dbReference>
<dbReference type="RefSeq" id="WP_105933340.1">
    <property type="nucleotide sequence ID" value="NZ_PVNP01000023.1"/>
</dbReference>
<feature type="transmembrane region" description="Helical" evidence="1">
    <location>
        <begin position="29"/>
        <end position="53"/>
    </location>
</feature>
<protein>
    <submittedName>
        <fullName evidence="2">Uncharacterized protein</fullName>
    </submittedName>
</protein>
<evidence type="ECO:0000256" key="1">
    <source>
        <dbReference type="SAM" id="Phobius"/>
    </source>
</evidence>
<keyword evidence="1" id="KW-0812">Transmembrane</keyword>
<organism evidence="2 3">
    <name type="scientific">Alteromonas alba</name>
    <dbReference type="NCBI Taxonomy" id="2079529"/>
    <lineage>
        <taxon>Bacteria</taxon>
        <taxon>Pseudomonadati</taxon>
        <taxon>Pseudomonadota</taxon>
        <taxon>Gammaproteobacteria</taxon>
        <taxon>Alteromonadales</taxon>
        <taxon>Alteromonadaceae</taxon>
        <taxon>Alteromonas/Salinimonas group</taxon>
        <taxon>Alteromonas</taxon>
    </lineage>
</organism>
<evidence type="ECO:0000313" key="2">
    <source>
        <dbReference type="EMBL" id="PRO75003.1"/>
    </source>
</evidence>
<proteinExistence type="predicted"/>
<gene>
    <name evidence="2" type="ORF">C6Y40_03345</name>
</gene>
<sequence>MKELTVSETELVNGGIEYSEGSGWVVATALYAAAVVATGGGAIAITGALLAFAQASAALE</sequence>
<accession>A0A2S9VEX7</accession>
<keyword evidence="3" id="KW-1185">Reference proteome</keyword>
<reference evidence="3" key="1">
    <citation type="journal article" date="2020" name="Int. J. Syst. Evol. Microbiol.">
        <title>Alteromonas alba sp. nov., a marine bacterium isolated from the seawater of the West Pacific Ocean.</title>
        <authorList>
            <person name="Sun C."/>
            <person name="Wu Y.-H."/>
            <person name="Xamxidin M."/>
            <person name="Cheng H."/>
            <person name="Xu X.-W."/>
        </authorList>
    </citation>
    <scope>NUCLEOTIDE SEQUENCE [LARGE SCALE GENOMIC DNA]</scope>
    <source>
        <strain evidence="3">190</strain>
    </source>
</reference>
<keyword evidence="1" id="KW-0472">Membrane</keyword>
<dbReference type="AlphaFoldDB" id="A0A2S9VEX7"/>
<evidence type="ECO:0000313" key="3">
    <source>
        <dbReference type="Proteomes" id="UP000238949"/>
    </source>
</evidence>
<dbReference type="EMBL" id="PVNP01000023">
    <property type="protein sequence ID" value="PRO75003.1"/>
    <property type="molecule type" value="Genomic_DNA"/>
</dbReference>